<evidence type="ECO:0000256" key="2">
    <source>
        <dbReference type="ARBA" id="ARBA00022603"/>
    </source>
</evidence>
<dbReference type="GO" id="GO:0102559">
    <property type="term" value="F:peptide chain release factor N(5)-glutamine methyltransferase activity"/>
    <property type="evidence" value="ECO:0007669"/>
    <property type="project" value="UniProtKB-EC"/>
</dbReference>
<name>A0A1E5T388_9BACT</name>
<keyword evidence="2 7" id="KW-0489">Methyltransferase</keyword>
<evidence type="ECO:0000256" key="3">
    <source>
        <dbReference type="ARBA" id="ARBA00022679"/>
    </source>
</evidence>
<organism evidence="7 8">
    <name type="scientific">Roseivirga misakiensis</name>
    <dbReference type="NCBI Taxonomy" id="1563681"/>
    <lineage>
        <taxon>Bacteria</taxon>
        <taxon>Pseudomonadati</taxon>
        <taxon>Bacteroidota</taxon>
        <taxon>Cytophagia</taxon>
        <taxon>Cytophagales</taxon>
        <taxon>Roseivirgaceae</taxon>
        <taxon>Roseivirga</taxon>
    </lineage>
</organism>
<dbReference type="PANTHER" id="PTHR18895">
    <property type="entry name" value="HEMK METHYLTRANSFERASE"/>
    <property type="match status" value="1"/>
</dbReference>
<dbReference type="EMBL" id="MDGQ01000004">
    <property type="protein sequence ID" value="OEK05849.1"/>
    <property type="molecule type" value="Genomic_DNA"/>
</dbReference>
<keyword evidence="3 7" id="KW-0808">Transferase</keyword>
<dbReference type="AlphaFoldDB" id="A0A1E5T388"/>
<dbReference type="SUPFAM" id="SSF53335">
    <property type="entry name" value="S-adenosyl-L-methionine-dependent methyltransferases"/>
    <property type="match status" value="1"/>
</dbReference>
<dbReference type="NCBIfam" id="TIGR03534">
    <property type="entry name" value="RF_mod_PrmC"/>
    <property type="match status" value="1"/>
</dbReference>
<evidence type="ECO:0000256" key="5">
    <source>
        <dbReference type="ARBA" id="ARBA00048391"/>
    </source>
</evidence>
<dbReference type="InterPro" id="IPR002052">
    <property type="entry name" value="DNA_methylase_N6_adenine_CS"/>
</dbReference>
<evidence type="ECO:0000259" key="6">
    <source>
        <dbReference type="Pfam" id="PF05175"/>
    </source>
</evidence>
<evidence type="ECO:0000313" key="8">
    <source>
        <dbReference type="Proteomes" id="UP000095552"/>
    </source>
</evidence>
<reference evidence="7 8" key="1">
    <citation type="submission" date="2016-08" db="EMBL/GenBank/DDBJ databases">
        <title>Draft genome of Fabibacter sp. strain SK-8.</title>
        <authorList>
            <person name="Wong S.-K."/>
            <person name="Hamasaki K."/>
            <person name="Yoshizawa S."/>
        </authorList>
    </citation>
    <scope>NUCLEOTIDE SEQUENCE [LARGE SCALE GENOMIC DNA]</scope>
    <source>
        <strain evidence="7 8">SK-8</strain>
    </source>
</reference>
<dbReference type="RefSeq" id="WP_069834767.1">
    <property type="nucleotide sequence ID" value="NZ_MDGQ01000004.1"/>
</dbReference>
<keyword evidence="4" id="KW-0949">S-adenosyl-L-methionine</keyword>
<dbReference type="GO" id="GO:0003676">
    <property type="term" value="F:nucleic acid binding"/>
    <property type="evidence" value="ECO:0007669"/>
    <property type="project" value="InterPro"/>
</dbReference>
<dbReference type="PANTHER" id="PTHR18895:SF74">
    <property type="entry name" value="MTRF1L RELEASE FACTOR GLUTAMINE METHYLTRANSFERASE"/>
    <property type="match status" value="1"/>
</dbReference>
<dbReference type="InterPro" id="IPR029063">
    <property type="entry name" value="SAM-dependent_MTases_sf"/>
</dbReference>
<dbReference type="OrthoDB" id="9800643at2"/>
<evidence type="ECO:0000256" key="1">
    <source>
        <dbReference type="ARBA" id="ARBA00012771"/>
    </source>
</evidence>
<dbReference type="EC" id="2.1.1.297" evidence="1"/>
<dbReference type="Pfam" id="PF05175">
    <property type="entry name" value="MTS"/>
    <property type="match status" value="1"/>
</dbReference>
<feature type="domain" description="Methyltransferase small" evidence="6">
    <location>
        <begin position="115"/>
        <end position="194"/>
    </location>
</feature>
<comment type="catalytic activity">
    <reaction evidence="5">
        <text>L-glutaminyl-[peptide chain release factor] + S-adenosyl-L-methionine = N(5)-methyl-L-glutaminyl-[peptide chain release factor] + S-adenosyl-L-homocysteine + H(+)</text>
        <dbReference type="Rhea" id="RHEA:42896"/>
        <dbReference type="Rhea" id="RHEA-COMP:10271"/>
        <dbReference type="Rhea" id="RHEA-COMP:10272"/>
        <dbReference type="ChEBI" id="CHEBI:15378"/>
        <dbReference type="ChEBI" id="CHEBI:30011"/>
        <dbReference type="ChEBI" id="CHEBI:57856"/>
        <dbReference type="ChEBI" id="CHEBI:59789"/>
        <dbReference type="ChEBI" id="CHEBI:61891"/>
        <dbReference type="EC" id="2.1.1.297"/>
    </reaction>
</comment>
<dbReference type="InterPro" id="IPR004556">
    <property type="entry name" value="HemK-like"/>
</dbReference>
<dbReference type="InterPro" id="IPR007848">
    <property type="entry name" value="Small_mtfrase_dom"/>
</dbReference>
<dbReference type="InterPro" id="IPR050320">
    <property type="entry name" value="N5-glutamine_MTase"/>
</dbReference>
<evidence type="ECO:0000256" key="4">
    <source>
        <dbReference type="ARBA" id="ARBA00022691"/>
    </source>
</evidence>
<dbReference type="GO" id="GO:0032259">
    <property type="term" value="P:methylation"/>
    <property type="evidence" value="ECO:0007669"/>
    <property type="project" value="UniProtKB-KW"/>
</dbReference>
<evidence type="ECO:0000313" key="7">
    <source>
        <dbReference type="EMBL" id="OEK05849.1"/>
    </source>
</evidence>
<dbReference type="NCBIfam" id="TIGR00536">
    <property type="entry name" value="hemK_fam"/>
    <property type="match status" value="1"/>
</dbReference>
<gene>
    <name evidence="7" type="ORF">BFP71_06950</name>
</gene>
<dbReference type="Proteomes" id="UP000095552">
    <property type="component" value="Unassembled WGS sequence"/>
</dbReference>
<dbReference type="STRING" id="1563681.BFP71_06950"/>
<dbReference type="PROSITE" id="PS00092">
    <property type="entry name" value="N6_MTASE"/>
    <property type="match status" value="1"/>
</dbReference>
<dbReference type="CDD" id="cd02440">
    <property type="entry name" value="AdoMet_MTases"/>
    <property type="match status" value="1"/>
</dbReference>
<sequence length="282" mass="31695">MQKAKSKNLLLEIQERLEAIYGDRESLSIAKHYLLDRHDVNAIDLTLNKEITFLAAQFENDLNALSKGVPYQHVVGFTYFLNHKFETNANALIPRPETEELVDWIIKGSLTPNPVILDIGTGTGCIPISLKLALANSSCTGFDVSLEALELALKNAKNLRAEVNFESHDILQEDLKQGEYDIIVSNPPYIPQMEKSNMHENVTAHEPEIALFVPDNDPLLFYRNIAEKSLFGLKKGGHLYFEIHENYGLKTQKLLVDLGYSAVTLKKDLQGKDRMISAQKSS</sequence>
<dbReference type="InterPro" id="IPR019874">
    <property type="entry name" value="RF_methyltr_PrmC"/>
</dbReference>
<comment type="caution">
    <text evidence="7">The sequence shown here is derived from an EMBL/GenBank/DDBJ whole genome shotgun (WGS) entry which is preliminary data.</text>
</comment>
<accession>A0A1E5T388</accession>
<dbReference type="Gene3D" id="3.40.50.150">
    <property type="entry name" value="Vaccinia Virus protein VP39"/>
    <property type="match status" value="1"/>
</dbReference>
<proteinExistence type="predicted"/>
<keyword evidence="8" id="KW-1185">Reference proteome</keyword>
<protein>
    <recommendedName>
        <fullName evidence="1">peptide chain release factor N(5)-glutamine methyltransferase</fullName>
        <ecNumber evidence="1">2.1.1.297</ecNumber>
    </recommendedName>
</protein>